<evidence type="ECO:0000313" key="7">
    <source>
        <dbReference type="EMBL" id="CDP09124.1"/>
    </source>
</evidence>
<keyword evidence="2 6" id="KW-0812">Transmembrane</keyword>
<proteinExistence type="inferred from homology"/>
<dbReference type="EMBL" id="HG739120">
    <property type="protein sequence ID" value="CDP09124.1"/>
    <property type="molecule type" value="Genomic_DNA"/>
</dbReference>
<dbReference type="AlphaFoldDB" id="A0A068ULL6"/>
<feature type="transmembrane region" description="Helical" evidence="6">
    <location>
        <begin position="49"/>
        <end position="69"/>
    </location>
</feature>
<keyword evidence="4 6" id="KW-1133">Transmembrane helix</keyword>
<evidence type="ECO:0000256" key="6">
    <source>
        <dbReference type="RuleBase" id="RU367022"/>
    </source>
</evidence>
<evidence type="ECO:0000313" key="8">
    <source>
        <dbReference type="Proteomes" id="UP000295252"/>
    </source>
</evidence>
<dbReference type="GO" id="GO:0005375">
    <property type="term" value="F:copper ion transmembrane transporter activity"/>
    <property type="evidence" value="ECO:0007669"/>
    <property type="project" value="UniProtKB-UniRule"/>
</dbReference>
<comment type="similarity">
    <text evidence="1 6">Belongs to the copper transporter (Ctr) (TC 1.A.56) family. SLC31A subfamily.</text>
</comment>
<keyword evidence="5 6" id="KW-0472">Membrane</keyword>
<dbReference type="PANTHER" id="PTHR12483:SF24">
    <property type="entry name" value="COPPER TRANSPORTER 2-RELATED"/>
    <property type="match status" value="1"/>
</dbReference>
<organism evidence="7 8">
    <name type="scientific">Coffea canephora</name>
    <name type="common">Robusta coffee</name>
    <dbReference type="NCBI Taxonomy" id="49390"/>
    <lineage>
        <taxon>Eukaryota</taxon>
        <taxon>Viridiplantae</taxon>
        <taxon>Streptophyta</taxon>
        <taxon>Embryophyta</taxon>
        <taxon>Tracheophyta</taxon>
        <taxon>Spermatophyta</taxon>
        <taxon>Magnoliopsida</taxon>
        <taxon>eudicotyledons</taxon>
        <taxon>Gunneridae</taxon>
        <taxon>Pentapetalae</taxon>
        <taxon>asterids</taxon>
        <taxon>lamiids</taxon>
        <taxon>Gentianales</taxon>
        <taxon>Rubiaceae</taxon>
        <taxon>Ixoroideae</taxon>
        <taxon>Gardenieae complex</taxon>
        <taxon>Bertiereae - Coffeeae clade</taxon>
        <taxon>Coffeeae</taxon>
        <taxon>Coffea</taxon>
    </lineage>
</organism>
<dbReference type="PhylomeDB" id="A0A068ULL6"/>
<evidence type="ECO:0000256" key="2">
    <source>
        <dbReference type="ARBA" id="ARBA00022692"/>
    </source>
</evidence>
<dbReference type="OrthoDB" id="73901at2759"/>
<feature type="transmembrane region" description="Helical" evidence="6">
    <location>
        <begin position="81"/>
        <end position="101"/>
    </location>
</feature>
<dbReference type="Gramene" id="CDP09124">
    <property type="protein sequence ID" value="CDP09124"/>
    <property type="gene ID" value="GSCOC_T00028326001"/>
</dbReference>
<dbReference type="Proteomes" id="UP000295252">
    <property type="component" value="Chromosome I"/>
</dbReference>
<dbReference type="InterPro" id="IPR007274">
    <property type="entry name" value="Cop_transporter"/>
</dbReference>
<evidence type="ECO:0000256" key="1">
    <source>
        <dbReference type="ARBA" id="ARBA00006921"/>
    </source>
</evidence>
<dbReference type="GO" id="GO:0005886">
    <property type="term" value="C:plasma membrane"/>
    <property type="evidence" value="ECO:0007669"/>
    <property type="project" value="TreeGrafter"/>
</dbReference>
<accession>A0A068ULL6</accession>
<dbReference type="InParanoid" id="A0A068ULL6"/>
<comment type="subcellular location">
    <subcellularLocation>
        <location evidence="6">Membrane</location>
        <topology evidence="6">Multi-pass membrane protein</topology>
    </subcellularLocation>
</comment>
<gene>
    <name evidence="7" type="ORF">GSCOC_T00028326001</name>
</gene>
<feature type="transmembrane region" description="Helical" evidence="6">
    <location>
        <begin position="16"/>
        <end position="37"/>
    </location>
</feature>
<evidence type="ECO:0000256" key="4">
    <source>
        <dbReference type="ARBA" id="ARBA00022989"/>
    </source>
</evidence>
<keyword evidence="8" id="KW-1185">Reference proteome</keyword>
<evidence type="ECO:0000256" key="5">
    <source>
        <dbReference type="ARBA" id="ARBA00023136"/>
    </source>
</evidence>
<protein>
    <recommendedName>
        <fullName evidence="6">Copper transport protein</fullName>
    </recommendedName>
</protein>
<keyword evidence="6" id="KW-0186">Copper</keyword>
<reference evidence="8" key="1">
    <citation type="journal article" date="2014" name="Science">
        <title>The coffee genome provides insight into the convergent evolution of caffeine biosynthesis.</title>
        <authorList>
            <person name="Denoeud F."/>
            <person name="Carretero-Paulet L."/>
            <person name="Dereeper A."/>
            <person name="Droc G."/>
            <person name="Guyot R."/>
            <person name="Pietrella M."/>
            <person name="Zheng C."/>
            <person name="Alberti A."/>
            <person name="Anthony F."/>
            <person name="Aprea G."/>
            <person name="Aury J.M."/>
            <person name="Bento P."/>
            <person name="Bernard M."/>
            <person name="Bocs S."/>
            <person name="Campa C."/>
            <person name="Cenci A."/>
            <person name="Combes M.C."/>
            <person name="Crouzillat D."/>
            <person name="Da Silva C."/>
            <person name="Daddiego L."/>
            <person name="De Bellis F."/>
            <person name="Dussert S."/>
            <person name="Garsmeur O."/>
            <person name="Gayraud T."/>
            <person name="Guignon V."/>
            <person name="Jahn K."/>
            <person name="Jamilloux V."/>
            <person name="Joet T."/>
            <person name="Labadie K."/>
            <person name="Lan T."/>
            <person name="Leclercq J."/>
            <person name="Lepelley M."/>
            <person name="Leroy T."/>
            <person name="Li L.T."/>
            <person name="Librado P."/>
            <person name="Lopez L."/>
            <person name="Munoz A."/>
            <person name="Noel B."/>
            <person name="Pallavicini A."/>
            <person name="Perrotta G."/>
            <person name="Poncet V."/>
            <person name="Pot D."/>
            <person name="Priyono X."/>
            <person name="Rigoreau M."/>
            <person name="Rouard M."/>
            <person name="Rozas J."/>
            <person name="Tranchant-Dubreuil C."/>
            <person name="VanBuren R."/>
            <person name="Zhang Q."/>
            <person name="Andrade A.C."/>
            <person name="Argout X."/>
            <person name="Bertrand B."/>
            <person name="de Kochko A."/>
            <person name="Graziosi G."/>
            <person name="Henry R.J."/>
            <person name="Jayarama X."/>
            <person name="Ming R."/>
            <person name="Nagai C."/>
            <person name="Rounsley S."/>
            <person name="Sankoff D."/>
            <person name="Giuliano G."/>
            <person name="Albert V.A."/>
            <person name="Wincker P."/>
            <person name="Lashermes P."/>
        </authorList>
    </citation>
    <scope>NUCLEOTIDE SEQUENCE [LARGE SCALE GENOMIC DNA]</scope>
    <source>
        <strain evidence="8">cv. DH200-94</strain>
    </source>
</reference>
<keyword evidence="3 6" id="KW-0187">Copper transport</keyword>
<keyword evidence="6" id="KW-0813">Transport</keyword>
<dbReference type="Pfam" id="PF04145">
    <property type="entry name" value="Ctr"/>
    <property type="match status" value="1"/>
</dbReference>
<dbReference type="OMA" id="WISHARL"/>
<dbReference type="PANTHER" id="PTHR12483">
    <property type="entry name" value="SOLUTE CARRIER FAMILY 31 COPPER TRANSPORTERS"/>
    <property type="match status" value="1"/>
</dbReference>
<name>A0A068ULL6_COFCA</name>
<evidence type="ECO:0000256" key="3">
    <source>
        <dbReference type="ARBA" id="ARBA00022796"/>
    </source>
</evidence>
<sequence>METHMTFFHGENWESIVVYVLHLLAVFAMSILVEWLSHTRLINSDKNSNVVAGLMQSGLYSIRIALAYMVMLKVMSFDVGVFVAAVGGYSLGFLIFGSLVFDESGTAPYHKPADLPPLNC</sequence>
<keyword evidence="6" id="KW-0406">Ion transport</keyword>